<proteinExistence type="predicted"/>
<accession>A0A261TEY2</accession>
<evidence type="ECO:0000313" key="1">
    <source>
        <dbReference type="EMBL" id="OZI48179.1"/>
    </source>
</evidence>
<dbReference type="Proteomes" id="UP000216913">
    <property type="component" value="Unassembled WGS sequence"/>
</dbReference>
<organism evidence="1 2">
    <name type="scientific">Bordetella genomosp. 5</name>
    <dbReference type="NCBI Taxonomy" id="1395608"/>
    <lineage>
        <taxon>Bacteria</taxon>
        <taxon>Pseudomonadati</taxon>
        <taxon>Pseudomonadota</taxon>
        <taxon>Betaproteobacteria</taxon>
        <taxon>Burkholderiales</taxon>
        <taxon>Alcaligenaceae</taxon>
        <taxon>Bordetella</taxon>
    </lineage>
</organism>
<evidence type="ECO:0000313" key="2">
    <source>
        <dbReference type="Proteomes" id="UP000216913"/>
    </source>
</evidence>
<dbReference type="OrthoDB" id="8657392at2"/>
<keyword evidence="2" id="KW-1185">Reference proteome</keyword>
<dbReference type="EMBL" id="NEVP01000010">
    <property type="protein sequence ID" value="OZI48179.1"/>
    <property type="molecule type" value="Genomic_DNA"/>
</dbReference>
<sequence length="72" mass="7954">MRTALAGFGDVFRQEQPASPLPNYIHLTNAQFFTTNGEPISHQPVLWRGRLAEVDGFVLGNLQWTNTPAGNS</sequence>
<dbReference type="AlphaFoldDB" id="A0A261TEY2"/>
<name>A0A261TEY2_9BORD</name>
<comment type="caution">
    <text evidence="1">The sequence shown here is derived from an EMBL/GenBank/DDBJ whole genome shotgun (WGS) entry which is preliminary data.</text>
</comment>
<reference evidence="1 2" key="1">
    <citation type="submission" date="2017-05" db="EMBL/GenBank/DDBJ databases">
        <title>Complete and WGS of Bordetella genogroups.</title>
        <authorList>
            <person name="Spilker T."/>
            <person name="LiPuma J."/>
        </authorList>
    </citation>
    <scope>NUCLEOTIDE SEQUENCE [LARGE SCALE GENOMIC DNA]</scope>
    <source>
        <strain evidence="1 2">AU10456</strain>
    </source>
</reference>
<protein>
    <submittedName>
        <fullName evidence="1">Gas vesicle protein</fullName>
    </submittedName>
</protein>
<gene>
    <name evidence="1" type="ORF">CAL25_16905</name>
</gene>